<sequence length="124" mass="13674">MDIRHEVTPSQVEPLPESSSFQLADQNEHDIECMVISLEAECMVISLEAGYSNAKDKREKSIVADNESAKSIESEVRASSGMFLNKAQFCITFGHPKSFQTDCDVCELGALLEESSEADLVELN</sequence>
<keyword evidence="3" id="KW-1185">Reference proteome</keyword>
<gene>
    <name evidence="2" type="ORF">CTI12_AA195070</name>
</gene>
<name>A0A2U1P4D2_ARTAN</name>
<feature type="region of interest" description="Disordered" evidence="1">
    <location>
        <begin position="1"/>
        <end position="20"/>
    </location>
</feature>
<organism evidence="2 3">
    <name type="scientific">Artemisia annua</name>
    <name type="common">Sweet wormwood</name>
    <dbReference type="NCBI Taxonomy" id="35608"/>
    <lineage>
        <taxon>Eukaryota</taxon>
        <taxon>Viridiplantae</taxon>
        <taxon>Streptophyta</taxon>
        <taxon>Embryophyta</taxon>
        <taxon>Tracheophyta</taxon>
        <taxon>Spermatophyta</taxon>
        <taxon>Magnoliopsida</taxon>
        <taxon>eudicotyledons</taxon>
        <taxon>Gunneridae</taxon>
        <taxon>Pentapetalae</taxon>
        <taxon>asterids</taxon>
        <taxon>campanulids</taxon>
        <taxon>Asterales</taxon>
        <taxon>Asteraceae</taxon>
        <taxon>Asteroideae</taxon>
        <taxon>Anthemideae</taxon>
        <taxon>Artemisiinae</taxon>
        <taxon>Artemisia</taxon>
    </lineage>
</organism>
<reference evidence="2 3" key="1">
    <citation type="journal article" date="2018" name="Mol. Plant">
        <title>The genome of Artemisia annua provides insight into the evolution of Asteraceae family and artemisinin biosynthesis.</title>
        <authorList>
            <person name="Shen Q."/>
            <person name="Zhang L."/>
            <person name="Liao Z."/>
            <person name="Wang S."/>
            <person name="Yan T."/>
            <person name="Shi P."/>
            <person name="Liu M."/>
            <person name="Fu X."/>
            <person name="Pan Q."/>
            <person name="Wang Y."/>
            <person name="Lv Z."/>
            <person name="Lu X."/>
            <person name="Zhang F."/>
            <person name="Jiang W."/>
            <person name="Ma Y."/>
            <person name="Chen M."/>
            <person name="Hao X."/>
            <person name="Li L."/>
            <person name="Tang Y."/>
            <person name="Lv G."/>
            <person name="Zhou Y."/>
            <person name="Sun X."/>
            <person name="Brodelius P.E."/>
            <person name="Rose J.K.C."/>
            <person name="Tang K."/>
        </authorList>
    </citation>
    <scope>NUCLEOTIDE SEQUENCE [LARGE SCALE GENOMIC DNA]</scope>
    <source>
        <strain evidence="3">cv. Huhao1</strain>
        <tissue evidence="2">Leaf</tissue>
    </source>
</reference>
<evidence type="ECO:0000313" key="2">
    <source>
        <dbReference type="EMBL" id="PWA80625.1"/>
    </source>
</evidence>
<dbReference type="STRING" id="35608.A0A2U1P4D2"/>
<dbReference type="OrthoDB" id="420380at2759"/>
<dbReference type="Proteomes" id="UP000245207">
    <property type="component" value="Unassembled WGS sequence"/>
</dbReference>
<proteinExistence type="predicted"/>
<dbReference type="AlphaFoldDB" id="A0A2U1P4D2"/>
<evidence type="ECO:0000313" key="3">
    <source>
        <dbReference type="Proteomes" id="UP000245207"/>
    </source>
</evidence>
<dbReference type="EMBL" id="PKPP01001698">
    <property type="protein sequence ID" value="PWA80625.1"/>
    <property type="molecule type" value="Genomic_DNA"/>
</dbReference>
<evidence type="ECO:0000256" key="1">
    <source>
        <dbReference type="SAM" id="MobiDB-lite"/>
    </source>
</evidence>
<comment type="caution">
    <text evidence="2">The sequence shown here is derived from an EMBL/GenBank/DDBJ whole genome shotgun (WGS) entry which is preliminary data.</text>
</comment>
<accession>A0A2U1P4D2</accession>
<protein>
    <submittedName>
        <fullName evidence="2">Uncharacterized protein</fullName>
    </submittedName>
</protein>